<name>A0ABX1M0F9_9CYAN</name>
<dbReference type="Gene3D" id="1.10.10.10">
    <property type="entry name" value="Winged helix-like DNA-binding domain superfamily/Winged helix DNA-binding domain"/>
    <property type="match status" value="1"/>
</dbReference>
<proteinExistence type="predicted"/>
<dbReference type="RefSeq" id="WP_169365613.1">
    <property type="nucleotide sequence ID" value="NZ_JAAVJL010000003.1"/>
</dbReference>
<sequence>MAPYSLDLREKIVATYEAGNTSIREVAKQFQVATKTVQTLLNRYRETGELNHKPLGSPIKSPLEVHREKILEIVTEHPDWTLWQYCEEVAKQTGVSVTTGSMCRFFQRHNITLKKRPIAMKR</sequence>
<evidence type="ECO:0000313" key="3">
    <source>
        <dbReference type="Proteomes" id="UP000738376"/>
    </source>
</evidence>
<protein>
    <submittedName>
        <fullName evidence="2">Transposase</fullName>
    </submittedName>
</protein>
<keyword evidence="3" id="KW-1185">Reference proteome</keyword>
<reference evidence="2 3" key="1">
    <citation type="submission" date="2020-03" db="EMBL/GenBank/DDBJ databases">
        <title>Draft Genome Sequence of 2-Methylisoborneol Producing Pseudanabaena yagii Strain GIHE-NHR1 Isolated from North Han River in South Korea.</title>
        <authorList>
            <person name="Jeong J."/>
        </authorList>
    </citation>
    <scope>NUCLEOTIDE SEQUENCE [LARGE SCALE GENOMIC DNA]</scope>
    <source>
        <strain evidence="2 3">GIHE-NHR1</strain>
    </source>
</reference>
<comment type="caution">
    <text evidence="2">The sequence shown here is derived from an EMBL/GenBank/DDBJ whole genome shotgun (WGS) entry which is preliminary data.</text>
</comment>
<dbReference type="Pfam" id="PF01710">
    <property type="entry name" value="HTH_Tnp_IS630"/>
    <property type="match status" value="1"/>
</dbReference>
<dbReference type="EMBL" id="JAAVJL010000003">
    <property type="protein sequence ID" value="NMF60690.1"/>
    <property type="molecule type" value="Genomic_DNA"/>
</dbReference>
<dbReference type="SUPFAM" id="SSF46689">
    <property type="entry name" value="Homeodomain-like"/>
    <property type="match status" value="1"/>
</dbReference>
<dbReference type="InterPro" id="IPR002622">
    <property type="entry name" value="Transposase_14"/>
</dbReference>
<accession>A0ABX1M0F9</accession>
<dbReference type="InterPro" id="IPR036388">
    <property type="entry name" value="WH-like_DNA-bd_sf"/>
</dbReference>
<dbReference type="Proteomes" id="UP000738376">
    <property type="component" value="Unassembled WGS sequence"/>
</dbReference>
<feature type="domain" description="Transposase Synechocystis PCC 6803" evidence="1">
    <location>
        <begin position="4"/>
        <end position="122"/>
    </location>
</feature>
<dbReference type="InterPro" id="IPR009057">
    <property type="entry name" value="Homeodomain-like_sf"/>
</dbReference>
<gene>
    <name evidence="2" type="ORF">HC246_22325</name>
</gene>
<evidence type="ECO:0000259" key="1">
    <source>
        <dbReference type="Pfam" id="PF01710"/>
    </source>
</evidence>
<evidence type="ECO:0000313" key="2">
    <source>
        <dbReference type="EMBL" id="NMF60690.1"/>
    </source>
</evidence>
<organism evidence="2 3">
    <name type="scientific">Pseudanabaena yagii GIHE-NHR1</name>
    <dbReference type="NCBI Taxonomy" id="2722753"/>
    <lineage>
        <taxon>Bacteria</taxon>
        <taxon>Bacillati</taxon>
        <taxon>Cyanobacteriota</taxon>
        <taxon>Cyanophyceae</taxon>
        <taxon>Pseudanabaenales</taxon>
        <taxon>Pseudanabaenaceae</taxon>
        <taxon>Pseudanabaena</taxon>
        <taxon>Pseudanabaena yagii</taxon>
    </lineage>
</organism>